<proteinExistence type="predicted"/>
<evidence type="ECO:0000313" key="2">
    <source>
        <dbReference type="Proteomes" id="UP001059596"/>
    </source>
</evidence>
<protein>
    <submittedName>
        <fullName evidence="1">Uncharacterized protein</fullName>
    </submittedName>
</protein>
<reference evidence="1" key="1">
    <citation type="journal article" date="2023" name="Genome Biol. Evol.">
        <title>Long-read-based Genome Assembly of Drosophila gunungcola Reveals Fewer Chemosensory Genes in Flower-breeding Species.</title>
        <authorList>
            <person name="Negi A."/>
            <person name="Liao B.Y."/>
            <person name="Yeh S.D."/>
        </authorList>
    </citation>
    <scope>NUCLEOTIDE SEQUENCE</scope>
    <source>
        <strain evidence="1">Sukarami</strain>
    </source>
</reference>
<dbReference type="AlphaFoldDB" id="A0A9P9YCH4"/>
<gene>
    <name evidence="1" type="ORF">M5D96_012824</name>
</gene>
<comment type="caution">
    <text evidence="1">The sequence shown here is derived from an EMBL/GenBank/DDBJ whole genome shotgun (WGS) entry which is preliminary data.</text>
</comment>
<dbReference type="Proteomes" id="UP001059596">
    <property type="component" value="Unassembled WGS sequence"/>
</dbReference>
<keyword evidence="2" id="KW-1185">Reference proteome</keyword>
<dbReference type="EMBL" id="JAMKOV010000075">
    <property type="protein sequence ID" value="KAI8034361.1"/>
    <property type="molecule type" value="Genomic_DNA"/>
</dbReference>
<sequence length="47" mass="5817">MKNWSSGWDRKRELLSRQKRTIRRVAMRIRCFCKTDHTIIFTDHPIK</sequence>
<evidence type="ECO:0000313" key="1">
    <source>
        <dbReference type="EMBL" id="KAI8034361.1"/>
    </source>
</evidence>
<name>A0A9P9YCH4_9MUSC</name>
<organism evidence="1 2">
    <name type="scientific">Drosophila gunungcola</name>
    <name type="common">fruit fly</name>
    <dbReference type="NCBI Taxonomy" id="103775"/>
    <lineage>
        <taxon>Eukaryota</taxon>
        <taxon>Metazoa</taxon>
        <taxon>Ecdysozoa</taxon>
        <taxon>Arthropoda</taxon>
        <taxon>Hexapoda</taxon>
        <taxon>Insecta</taxon>
        <taxon>Pterygota</taxon>
        <taxon>Neoptera</taxon>
        <taxon>Endopterygota</taxon>
        <taxon>Diptera</taxon>
        <taxon>Brachycera</taxon>
        <taxon>Muscomorpha</taxon>
        <taxon>Ephydroidea</taxon>
        <taxon>Drosophilidae</taxon>
        <taxon>Drosophila</taxon>
        <taxon>Sophophora</taxon>
    </lineage>
</organism>
<accession>A0A9P9YCH4</accession>